<dbReference type="AlphaFoldDB" id="A0A7Y6A4A3"/>
<protein>
    <submittedName>
        <fullName evidence="1">Uncharacterized protein</fullName>
    </submittedName>
</protein>
<proteinExistence type="predicted"/>
<accession>A0A7Y6A4A3</accession>
<comment type="caution">
    <text evidence="1">The sequence shown here is derived from an EMBL/GenBank/DDBJ whole genome shotgun (WGS) entry which is preliminary data.</text>
</comment>
<sequence length="183" mass="19708">MMNISDLLSPDTAHRWEEGSLELNPLTEEDALQEAQMLGLRFDAVAGVVGILFELRQALQLQEANTGVLVAYGVRELTWSGPARDAKLTAWSVGSSKPASKNGLFDLSLDMWPQPGARLAVTAERAAFFLGNVQGLLDAPPDYTEHDRAAVAGLVADWESLFETLNATFLNPDHRVSSGGATA</sequence>
<organism evidence="1 2">
    <name type="scientific">Cellulomonas humilata</name>
    <dbReference type="NCBI Taxonomy" id="144055"/>
    <lineage>
        <taxon>Bacteria</taxon>
        <taxon>Bacillati</taxon>
        <taxon>Actinomycetota</taxon>
        <taxon>Actinomycetes</taxon>
        <taxon>Micrococcales</taxon>
        <taxon>Cellulomonadaceae</taxon>
        <taxon>Cellulomonas</taxon>
    </lineage>
</organism>
<dbReference type="RefSeq" id="WP_175349376.1">
    <property type="nucleotide sequence ID" value="NZ_JABMCI010000070.1"/>
</dbReference>
<gene>
    <name evidence="1" type="ORF">HP550_19880</name>
</gene>
<evidence type="ECO:0000313" key="1">
    <source>
        <dbReference type="EMBL" id="NUU19514.1"/>
    </source>
</evidence>
<dbReference type="EMBL" id="JABMCI010000070">
    <property type="protein sequence ID" value="NUU19514.1"/>
    <property type="molecule type" value="Genomic_DNA"/>
</dbReference>
<reference evidence="1 2" key="1">
    <citation type="submission" date="2020-05" db="EMBL/GenBank/DDBJ databases">
        <title>Genome Sequencing of Type Strains.</title>
        <authorList>
            <person name="Lemaire J.F."/>
            <person name="Inderbitzin P."/>
            <person name="Gregorio O.A."/>
            <person name="Collins S.B."/>
            <person name="Wespe N."/>
            <person name="Knight-Connoni V."/>
        </authorList>
    </citation>
    <scope>NUCLEOTIDE SEQUENCE [LARGE SCALE GENOMIC DNA]</scope>
    <source>
        <strain evidence="1 2">ATCC 25174</strain>
    </source>
</reference>
<name>A0A7Y6A4A3_9CELL</name>
<evidence type="ECO:0000313" key="2">
    <source>
        <dbReference type="Proteomes" id="UP000565724"/>
    </source>
</evidence>
<keyword evidence="2" id="KW-1185">Reference proteome</keyword>
<dbReference type="Proteomes" id="UP000565724">
    <property type="component" value="Unassembled WGS sequence"/>
</dbReference>